<dbReference type="Pfam" id="PF01177">
    <property type="entry name" value="Asp_Glu_race"/>
    <property type="match status" value="1"/>
</dbReference>
<gene>
    <name evidence="3" type="ORF">FRF71_14665</name>
</gene>
<dbReference type="GO" id="GO:0047661">
    <property type="term" value="F:amino-acid racemase activity"/>
    <property type="evidence" value="ECO:0007669"/>
    <property type="project" value="InterPro"/>
</dbReference>
<dbReference type="SUPFAM" id="SSF53681">
    <property type="entry name" value="Aspartate/glutamate racemase"/>
    <property type="match status" value="2"/>
</dbReference>
<dbReference type="RefSeq" id="WP_147091357.1">
    <property type="nucleotide sequence ID" value="NZ_BAABJD010000002.1"/>
</dbReference>
<dbReference type="InterPro" id="IPR001920">
    <property type="entry name" value="Asp/Glu_race"/>
</dbReference>
<dbReference type="KEGG" id="ngf:FRF71_14665"/>
<accession>A0A5B8S803</accession>
<evidence type="ECO:0000256" key="2">
    <source>
        <dbReference type="ARBA" id="ARBA00023235"/>
    </source>
</evidence>
<evidence type="ECO:0000313" key="3">
    <source>
        <dbReference type="EMBL" id="QEA17278.1"/>
    </source>
</evidence>
<dbReference type="AlphaFoldDB" id="A0A5B8S803"/>
<comment type="similarity">
    <text evidence="1">Belongs to the aspartate/glutamate racemases family.</text>
</comment>
<proteinExistence type="inferred from homology"/>
<dbReference type="Gene3D" id="3.40.50.1860">
    <property type="match status" value="2"/>
</dbReference>
<keyword evidence="2 3" id="KW-0413">Isomerase</keyword>
<evidence type="ECO:0000256" key="1">
    <source>
        <dbReference type="ARBA" id="ARBA00007847"/>
    </source>
</evidence>
<evidence type="ECO:0000313" key="4">
    <source>
        <dbReference type="Proteomes" id="UP000321172"/>
    </source>
</evidence>
<name>A0A5B8S803_9SPHN</name>
<dbReference type="InterPro" id="IPR004380">
    <property type="entry name" value="Asp_race"/>
</dbReference>
<dbReference type="EC" id="5.1.1.-" evidence="3"/>
<organism evidence="3 4">
    <name type="scientific">Novosphingobium ginsenosidimutans</name>
    <dbReference type="NCBI Taxonomy" id="1176536"/>
    <lineage>
        <taxon>Bacteria</taxon>
        <taxon>Pseudomonadati</taxon>
        <taxon>Pseudomonadota</taxon>
        <taxon>Alphaproteobacteria</taxon>
        <taxon>Sphingomonadales</taxon>
        <taxon>Sphingomonadaceae</taxon>
        <taxon>Novosphingobium</taxon>
    </lineage>
</organism>
<dbReference type="OrthoDB" id="9803739at2"/>
<protein>
    <submittedName>
        <fullName evidence="3">Amino acid racemase</fullName>
        <ecNumber evidence="3">5.1.1.-</ecNumber>
    </submittedName>
</protein>
<dbReference type="PANTHER" id="PTHR21198">
    <property type="entry name" value="GLUTAMATE RACEMASE"/>
    <property type="match status" value="1"/>
</dbReference>
<keyword evidence="4" id="KW-1185">Reference proteome</keyword>
<dbReference type="Proteomes" id="UP000321172">
    <property type="component" value="Chromosome"/>
</dbReference>
<dbReference type="EMBL" id="CP042345">
    <property type="protein sequence ID" value="QEA17278.1"/>
    <property type="molecule type" value="Genomic_DNA"/>
</dbReference>
<sequence>MRKIGLIGGMSWYSTRTYYEHINRLVQARVGQGSSASMVIESLDFAELSRLSSDAEWTRAAKTLAAAAKRLEKAGATAILIGANSMHKVYDQVAKAVDVPIIHIAECVAERMAGGRVKKAALLGTRNVMLESFYRQKLIARDIELLPPEMPFVETLDRVIYDELLKGKVSRQAERELKTIITNLEQDGAQAIVLGCTELEMVVDVDANVLPIFDCTRIHAEAAVDWMLADA</sequence>
<reference evidence="3 4" key="1">
    <citation type="journal article" date="2013" name="J. Microbiol. Biotechnol.">
        <title>Novosphingobium ginsenosidimutans sp. nov., with the ability to convert ginsenoside.</title>
        <authorList>
            <person name="Kim J.K."/>
            <person name="He D."/>
            <person name="Liu Q.M."/>
            <person name="Park H.Y."/>
            <person name="Jung M.S."/>
            <person name="Yoon M.H."/>
            <person name="Kim S.C."/>
            <person name="Im W.T."/>
        </authorList>
    </citation>
    <scope>NUCLEOTIDE SEQUENCE [LARGE SCALE GENOMIC DNA]</scope>
    <source>
        <strain evidence="3 4">FW-6</strain>
    </source>
</reference>
<dbReference type="InterPro" id="IPR015942">
    <property type="entry name" value="Asp/Glu/hydantoin_racemase"/>
</dbReference>
<dbReference type="NCBIfam" id="TIGR00035">
    <property type="entry name" value="asp_race"/>
    <property type="match status" value="1"/>
</dbReference>
<dbReference type="PANTHER" id="PTHR21198:SF7">
    <property type="entry name" value="ASPARTATE-GLUTAMATE RACEMASE FAMILY"/>
    <property type="match status" value="1"/>
</dbReference>